<proteinExistence type="predicted"/>
<comment type="caution">
    <text evidence="2">The sequence shown here is derived from an EMBL/GenBank/DDBJ whole genome shotgun (WGS) entry which is preliminary data.</text>
</comment>
<evidence type="ECO:0000313" key="2">
    <source>
        <dbReference type="EMBL" id="EQB39700.1"/>
    </source>
</evidence>
<organism evidence="2 3">
    <name type="scientific">Sulfurimonas hongkongensis</name>
    <dbReference type="NCBI Taxonomy" id="1172190"/>
    <lineage>
        <taxon>Bacteria</taxon>
        <taxon>Pseudomonadati</taxon>
        <taxon>Campylobacterota</taxon>
        <taxon>Epsilonproteobacteria</taxon>
        <taxon>Campylobacterales</taxon>
        <taxon>Sulfurimonadaceae</taxon>
        <taxon>Sulfurimonas</taxon>
    </lineage>
</organism>
<feature type="transmembrane region" description="Helical" evidence="1">
    <location>
        <begin position="39"/>
        <end position="57"/>
    </location>
</feature>
<dbReference type="PATRIC" id="fig|1172190.3.peg.992"/>
<name>T0JFE9_9BACT</name>
<reference evidence="2 3" key="1">
    <citation type="submission" date="2013-07" db="EMBL/GenBank/DDBJ databases">
        <title>Sulfurimonas hongkongensis AST-10 Genome Sequencing.</title>
        <authorList>
            <person name="Cai L."/>
            <person name="Zhang T."/>
        </authorList>
    </citation>
    <scope>NUCLEOTIDE SEQUENCE [LARGE SCALE GENOMIC DNA]</scope>
    <source>
        <strain evidence="2 3">AST-10</strain>
    </source>
</reference>
<accession>T0JFE9</accession>
<dbReference type="RefSeq" id="WP_021287287.1">
    <property type="nucleotide sequence ID" value="NZ_AUPZ01000006.1"/>
</dbReference>
<evidence type="ECO:0000313" key="3">
    <source>
        <dbReference type="Proteomes" id="UP000015520"/>
    </source>
</evidence>
<sequence length="372" mass="43782">MANFFAFIFFGSIIGLIVGMFKPKAVVRWKEEASRKDVFKIYLSSVLVSLVAIGIFAPKVENNNNGTKEEVSMTAKEKQPTVDEDYEKDKQEVLKLLNMSYHDLFQVEKDFSYFQKNIDSDIYTAISSAKRNEPKIMKLTYKSYPDNFEDSKTEDIVEKYIETLHNSNLFLQMAYNNFLDYVDNKKPTLVVKFKENIQYYQASKMQTITQAFSIGEKYKLAYDEMTETWREKKFIEEDKKELQTKQDNLKQTKPFINMKDFDPNTPKYIIAGFITTWQYKDFKEMVQYTQKSWRDRENSPAGYLLNSFEYKTLTDAKIENIKKRTDDFYVAIISIKYKNSFNNKETVVKITPTIIKEDGKFGFNPISAIREQ</sequence>
<keyword evidence="1" id="KW-1133">Transmembrane helix</keyword>
<dbReference type="STRING" id="1172190.M947_05085"/>
<protein>
    <submittedName>
        <fullName evidence="2">Uncharacterized protein</fullName>
    </submittedName>
</protein>
<evidence type="ECO:0000256" key="1">
    <source>
        <dbReference type="SAM" id="Phobius"/>
    </source>
</evidence>
<dbReference type="Proteomes" id="UP000015520">
    <property type="component" value="Unassembled WGS sequence"/>
</dbReference>
<keyword evidence="1" id="KW-0472">Membrane</keyword>
<dbReference type="AlphaFoldDB" id="T0JFE9"/>
<feature type="transmembrane region" description="Helical" evidence="1">
    <location>
        <begin position="6"/>
        <end position="27"/>
    </location>
</feature>
<dbReference type="EMBL" id="AUPZ01000006">
    <property type="protein sequence ID" value="EQB39700.1"/>
    <property type="molecule type" value="Genomic_DNA"/>
</dbReference>
<keyword evidence="1" id="KW-0812">Transmembrane</keyword>
<gene>
    <name evidence="2" type="ORF">M947_05085</name>
</gene>
<keyword evidence="3" id="KW-1185">Reference proteome</keyword>